<name>A0A7W5DRU5_9PORP</name>
<dbReference type="EMBL" id="JACHYB010000002">
    <property type="protein sequence ID" value="MBB3187756.1"/>
    <property type="molecule type" value="Genomic_DNA"/>
</dbReference>
<reference evidence="4 5" key="1">
    <citation type="submission" date="2020-08" db="EMBL/GenBank/DDBJ databases">
        <title>Genomic Encyclopedia of Type Strains, Phase IV (KMG-IV): sequencing the most valuable type-strain genomes for metagenomic binning, comparative biology and taxonomic classification.</title>
        <authorList>
            <person name="Goeker M."/>
        </authorList>
    </citation>
    <scope>NUCLEOTIDE SEQUENCE [LARGE SCALE GENOMIC DNA]</scope>
    <source>
        <strain evidence="4 5">DSM 27471</strain>
    </source>
</reference>
<proteinExistence type="predicted"/>
<evidence type="ECO:0000313" key="5">
    <source>
        <dbReference type="Proteomes" id="UP000544222"/>
    </source>
</evidence>
<keyword evidence="5" id="KW-1185">Reference proteome</keyword>
<accession>A0A7W5DRU5</accession>
<sequence length="129" mass="14033">MALTDITTGTTLQQTYVVETMQLADKVGSGLLPVLATPALIAWMENTAMQAVAPFLTSAETTVGISIAITHLKASPLNATITCHAMITEVDGRRIRFEVNAYDADQHLIGEGTHERFVVDRERFMAKLS</sequence>
<dbReference type="RefSeq" id="WP_343053510.1">
    <property type="nucleotide sequence ID" value="NZ_JACHYB010000002.1"/>
</dbReference>
<dbReference type="Proteomes" id="UP000544222">
    <property type="component" value="Unassembled WGS sequence"/>
</dbReference>
<feature type="binding site" evidence="2">
    <location>
        <position position="64"/>
    </location>
    <ligand>
        <name>CoA</name>
        <dbReference type="ChEBI" id="CHEBI:57287"/>
    </ligand>
</feature>
<feature type="binding site" evidence="2">
    <location>
        <position position="116"/>
    </location>
    <ligand>
        <name>substrate</name>
    </ligand>
</feature>
<comment type="caution">
    <text evidence="4">The sequence shown here is derived from an EMBL/GenBank/DDBJ whole genome shotgun (WGS) entry which is preliminary data.</text>
</comment>
<organism evidence="4 5">
    <name type="scientific">Microbacter margulisiae</name>
    <dbReference type="NCBI Taxonomy" id="1350067"/>
    <lineage>
        <taxon>Bacteria</taxon>
        <taxon>Pseudomonadati</taxon>
        <taxon>Bacteroidota</taxon>
        <taxon>Bacteroidia</taxon>
        <taxon>Bacteroidales</taxon>
        <taxon>Porphyromonadaceae</taxon>
        <taxon>Microbacter</taxon>
    </lineage>
</organism>
<dbReference type="InterPro" id="IPR025540">
    <property type="entry name" value="FlK"/>
</dbReference>
<feature type="active site" evidence="1">
    <location>
        <position position="37"/>
    </location>
</feature>
<evidence type="ECO:0000313" key="4">
    <source>
        <dbReference type="EMBL" id="MBB3187756.1"/>
    </source>
</evidence>
<feature type="binding site" evidence="2">
    <location>
        <position position="64"/>
    </location>
    <ligand>
        <name>substrate</name>
    </ligand>
</feature>
<dbReference type="Pfam" id="PF22636">
    <property type="entry name" value="FlK"/>
    <property type="match status" value="1"/>
</dbReference>
<dbReference type="PIRSF" id="PIRSF014972">
    <property type="entry name" value="FlK"/>
    <property type="match status" value="1"/>
</dbReference>
<dbReference type="AlphaFoldDB" id="A0A7W5DRU5"/>
<dbReference type="PANTHER" id="PTHR36934:SF1">
    <property type="entry name" value="THIOESTERASE DOMAIN-CONTAINING PROTEIN"/>
    <property type="match status" value="1"/>
</dbReference>
<feature type="active site" evidence="1">
    <location>
        <position position="45"/>
    </location>
</feature>
<dbReference type="PANTHER" id="PTHR36934">
    <property type="entry name" value="BLR0278 PROTEIN"/>
    <property type="match status" value="1"/>
</dbReference>
<protein>
    <submittedName>
        <fullName evidence="4">Putative thioesterase</fullName>
    </submittedName>
</protein>
<dbReference type="SUPFAM" id="SSF54637">
    <property type="entry name" value="Thioesterase/thiol ester dehydrase-isomerase"/>
    <property type="match status" value="1"/>
</dbReference>
<evidence type="ECO:0000256" key="2">
    <source>
        <dbReference type="PIRSR" id="PIRSR014972-2"/>
    </source>
</evidence>
<feature type="domain" description="Fluoroacetyl-CoA-specific thioesterase-like" evidence="3">
    <location>
        <begin position="19"/>
        <end position="122"/>
    </location>
</feature>
<feature type="active site" evidence="1">
    <location>
        <position position="71"/>
    </location>
</feature>
<gene>
    <name evidence="4" type="ORF">FHX64_001954</name>
</gene>
<dbReference type="Gene3D" id="3.10.129.10">
    <property type="entry name" value="Hotdog Thioesterase"/>
    <property type="match status" value="1"/>
</dbReference>
<dbReference type="InterPro" id="IPR029069">
    <property type="entry name" value="HotDog_dom_sf"/>
</dbReference>
<evidence type="ECO:0000256" key="1">
    <source>
        <dbReference type="PIRSR" id="PIRSR014972-1"/>
    </source>
</evidence>
<dbReference type="InterPro" id="IPR054485">
    <property type="entry name" value="FlK-like_dom"/>
</dbReference>
<evidence type="ECO:0000259" key="3">
    <source>
        <dbReference type="Pfam" id="PF22636"/>
    </source>
</evidence>